<protein>
    <recommendedName>
        <fullName evidence="3">ASCH domain-containing protein</fullName>
    </recommendedName>
</protein>
<dbReference type="AlphaFoldDB" id="A0A1I0DUQ0"/>
<organism evidence="1 2">
    <name type="scientific">Hymenobacter actinosclerus</name>
    <dbReference type="NCBI Taxonomy" id="82805"/>
    <lineage>
        <taxon>Bacteria</taxon>
        <taxon>Pseudomonadati</taxon>
        <taxon>Bacteroidota</taxon>
        <taxon>Cytophagia</taxon>
        <taxon>Cytophagales</taxon>
        <taxon>Hymenobacteraceae</taxon>
        <taxon>Hymenobacter</taxon>
    </lineage>
</organism>
<accession>A0A1I0DUQ0</accession>
<keyword evidence="2" id="KW-1185">Reference proteome</keyword>
<sequence length="174" mass="18441">MDVAVSFSPPLLEAVLAGRKTVTRRRFAGVRGLLEAPDHYRFCGLDAAGAHFEEIATGRRLPVQAYPFGGLGAGPLGVAGAPGLRLAVVAIRVERVQAITAAGARAEGIRLRHPAAAAGAGAARWGGVEPDPAGGFRWYDDPVTAFAHLLTTFYPAAWTLNAWVWVIEFRHFGA</sequence>
<proteinExistence type="predicted"/>
<dbReference type="EMBL" id="FOHS01000002">
    <property type="protein sequence ID" value="SET36198.1"/>
    <property type="molecule type" value="Genomic_DNA"/>
</dbReference>
<evidence type="ECO:0000313" key="2">
    <source>
        <dbReference type="Proteomes" id="UP000198697"/>
    </source>
</evidence>
<dbReference type="OrthoDB" id="72471at2"/>
<dbReference type="STRING" id="82805.SAMN04487998_1569"/>
<dbReference type="Proteomes" id="UP000198697">
    <property type="component" value="Unassembled WGS sequence"/>
</dbReference>
<gene>
    <name evidence="1" type="ORF">SAMN04487998_1569</name>
</gene>
<dbReference type="RefSeq" id="WP_092770137.1">
    <property type="nucleotide sequence ID" value="NZ_FOHS01000002.1"/>
</dbReference>
<reference evidence="2" key="1">
    <citation type="submission" date="2016-10" db="EMBL/GenBank/DDBJ databases">
        <authorList>
            <person name="Varghese N."/>
            <person name="Submissions S."/>
        </authorList>
    </citation>
    <scope>NUCLEOTIDE SEQUENCE [LARGE SCALE GENOMIC DNA]</scope>
    <source>
        <strain evidence="2">DSM 15310</strain>
    </source>
</reference>
<name>A0A1I0DUQ0_9BACT</name>
<evidence type="ECO:0000313" key="1">
    <source>
        <dbReference type="EMBL" id="SET36198.1"/>
    </source>
</evidence>
<evidence type="ECO:0008006" key="3">
    <source>
        <dbReference type="Google" id="ProtNLM"/>
    </source>
</evidence>